<gene>
    <name evidence="1" type="ORF">LTR78_007064</name>
</gene>
<evidence type="ECO:0000313" key="1">
    <source>
        <dbReference type="EMBL" id="KAK3672954.1"/>
    </source>
</evidence>
<proteinExistence type="predicted"/>
<sequence length="260" mass="29133">MPQVMPRRLYIRSTIQRIEDAQHLPLGHRELHYSSRRGAYFATTTLRTLTGYSLRCTEEDNLASTELFMFTKIDLENALLDSARLGYILASCPRLRTLLVEVGDACVGTGEVDFASLGDALRQHGKTLKHLHLEVIPNEICASPFGDLNILSMLQSLVVPFVALFGQEDESKAGELDWLVDTLPNSLQLFGGTDIENESECAELESVLGKFVIFDEHKALSTLWARRIGQAYSGLTSSAWEDIGVQRSRYGKVWSVLKRR</sequence>
<reference evidence="1" key="1">
    <citation type="submission" date="2023-07" db="EMBL/GenBank/DDBJ databases">
        <title>Black Yeasts Isolated from many extreme environments.</title>
        <authorList>
            <person name="Coleine C."/>
            <person name="Stajich J.E."/>
            <person name="Selbmann L."/>
        </authorList>
    </citation>
    <scope>NUCLEOTIDE SEQUENCE</scope>
    <source>
        <strain evidence="1">CCFEE 5485</strain>
    </source>
</reference>
<accession>A0AAE0WJP0</accession>
<protein>
    <submittedName>
        <fullName evidence="1">Uncharacterized protein</fullName>
    </submittedName>
</protein>
<comment type="caution">
    <text evidence="1">The sequence shown here is derived from an EMBL/GenBank/DDBJ whole genome shotgun (WGS) entry which is preliminary data.</text>
</comment>
<dbReference type="EMBL" id="JAUTXT010000028">
    <property type="protein sequence ID" value="KAK3672954.1"/>
    <property type="molecule type" value="Genomic_DNA"/>
</dbReference>
<name>A0AAE0WJP0_9PEZI</name>
<dbReference type="Proteomes" id="UP001274830">
    <property type="component" value="Unassembled WGS sequence"/>
</dbReference>
<keyword evidence="2" id="KW-1185">Reference proteome</keyword>
<dbReference type="AlphaFoldDB" id="A0AAE0WJP0"/>
<evidence type="ECO:0000313" key="2">
    <source>
        <dbReference type="Proteomes" id="UP001274830"/>
    </source>
</evidence>
<organism evidence="1 2">
    <name type="scientific">Recurvomyces mirabilis</name>
    <dbReference type="NCBI Taxonomy" id="574656"/>
    <lineage>
        <taxon>Eukaryota</taxon>
        <taxon>Fungi</taxon>
        <taxon>Dikarya</taxon>
        <taxon>Ascomycota</taxon>
        <taxon>Pezizomycotina</taxon>
        <taxon>Dothideomycetes</taxon>
        <taxon>Dothideomycetidae</taxon>
        <taxon>Mycosphaerellales</taxon>
        <taxon>Teratosphaeriaceae</taxon>
        <taxon>Recurvomyces</taxon>
    </lineage>
</organism>